<keyword evidence="4 9" id="KW-0645">Protease</keyword>
<comment type="similarity">
    <text evidence="2 9">Belongs to the peptidase M18 family.</text>
</comment>
<organism evidence="11 12">
    <name type="scientific">Gleimia coleocanis DSM 15436</name>
    <dbReference type="NCBI Taxonomy" id="525245"/>
    <lineage>
        <taxon>Bacteria</taxon>
        <taxon>Bacillati</taxon>
        <taxon>Actinomycetota</taxon>
        <taxon>Actinomycetes</taxon>
        <taxon>Actinomycetales</taxon>
        <taxon>Actinomycetaceae</taxon>
        <taxon>Gleimia</taxon>
    </lineage>
</organism>
<comment type="caution">
    <text evidence="11">The sequence shown here is derived from an EMBL/GenBank/DDBJ whole genome shotgun (WGS) entry which is preliminary data.</text>
</comment>
<keyword evidence="12" id="KW-1185">Reference proteome</keyword>
<dbReference type="PANTHER" id="PTHR28570:SF3">
    <property type="entry name" value="ASPARTYL AMINOPEPTIDASE"/>
    <property type="match status" value="1"/>
</dbReference>
<dbReference type="RefSeq" id="WP_006547149.1">
    <property type="nucleotide sequence ID" value="NZ_DS999545.1"/>
</dbReference>
<dbReference type="PRINTS" id="PR00932">
    <property type="entry name" value="AMINO1PTASE"/>
</dbReference>
<dbReference type="EC" id="3.4.11.-" evidence="10"/>
<keyword evidence="6 9" id="KW-0378">Hydrolase</keyword>
<evidence type="ECO:0000256" key="2">
    <source>
        <dbReference type="ARBA" id="ARBA00008290"/>
    </source>
</evidence>
<evidence type="ECO:0000256" key="7">
    <source>
        <dbReference type="ARBA" id="ARBA00022833"/>
    </source>
</evidence>
<dbReference type="PANTHER" id="PTHR28570">
    <property type="entry name" value="ASPARTYL AMINOPEPTIDASE"/>
    <property type="match status" value="1"/>
</dbReference>
<dbReference type="OrthoDB" id="5288740at2"/>
<evidence type="ECO:0000313" key="12">
    <source>
        <dbReference type="Proteomes" id="UP000010301"/>
    </source>
</evidence>
<dbReference type="AlphaFoldDB" id="C0VYB2"/>
<evidence type="ECO:0000256" key="9">
    <source>
        <dbReference type="RuleBase" id="RU004386"/>
    </source>
</evidence>
<dbReference type="EMBL" id="ACFG01000004">
    <property type="protein sequence ID" value="EEH64415.1"/>
    <property type="molecule type" value="Genomic_DNA"/>
</dbReference>
<evidence type="ECO:0000256" key="8">
    <source>
        <dbReference type="ARBA" id="ARBA00023049"/>
    </source>
</evidence>
<keyword evidence="3 9" id="KW-0031">Aminopeptidase</keyword>
<dbReference type="HOGENOM" id="CLU_019532_2_0_11"/>
<evidence type="ECO:0000313" key="11">
    <source>
        <dbReference type="EMBL" id="EEH64415.1"/>
    </source>
</evidence>
<dbReference type="SUPFAM" id="SSF101821">
    <property type="entry name" value="Aminopeptidase/glucanase lid domain"/>
    <property type="match status" value="1"/>
</dbReference>
<evidence type="ECO:0000256" key="3">
    <source>
        <dbReference type="ARBA" id="ARBA00022438"/>
    </source>
</evidence>
<comment type="cofactor">
    <cofactor evidence="1 10">
        <name>Zn(2+)</name>
        <dbReference type="ChEBI" id="CHEBI:29105"/>
    </cofactor>
</comment>
<protein>
    <recommendedName>
        <fullName evidence="10">M18 family aminopeptidase</fullName>
        <ecNumber evidence="10">3.4.11.-</ecNumber>
    </recommendedName>
</protein>
<dbReference type="eggNOG" id="COG1362">
    <property type="taxonomic scope" value="Bacteria"/>
</dbReference>
<sequence>MSDTNINSVTPVTDAQRAHVADFADFIVNSPSSYHAAQEISRRLLAKGFTELKEADSFPATPGGYFFVRDGAVMAWFIPQAIASSSKTGFRILGCHTDSPGFKLKPSGSSFTADGWGQIDVEMYGGLLLNSWLDREIGFAGRLVDKQGNTHLVQTGPVARVPQLAIHLDRSVNAEGVKLDPQQHMHPVWTFRTEGSEAPCILDHLAGLAGLEDATEIAGFDVVSYATEKPNTFGFDREFFAAGRQDNLSSVHAALSALENFVDSEVANATTDIAVLAAFDHEEVGSSTRSGASGPILESLLRRLAAALGADEQGYHQILDASSCISADAGHFVHPNYAGHHDPATHPVPGRGPMLKINANQRYATDAVGTALWTRVCERAGIPHQEFVSNNAMPCGSTIGPLTSTRLGITTVDVGLGLLSMHSAREMSYVADHALLRDAVEAYWEGA</sequence>
<dbReference type="STRING" id="525245.HMPREF0044_0152"/>
<dbReference type="NCBIfam" id="NF002759">
    <property type="entry name" value="PRK02813.1"/>
    <property type="match status" value="1"/>
</dbReference>
<proteinExistence type="inferred from homology"/>
<dbReference type="Proteomes" id="UP000010301">
    <property type="component" value="Unassembled WGS sequence"/>
</dbReference>
<reference evidence="11 12" key="1">
    <citation type="submission" date="2009-01" db="EMBL/GenBank/DDBJ databases">
        <authorList>
            <person name="Qin X."/>
            <person name="Bachman B."/>
            <person name="Battles P."/>
            <person name="Bell A."/>
            <person name="Bess C."/>
            <person name="Bickham C."/>
            <person name="Chaboub L."/>
            <person name="Chen D."/>
            <person name="Coyle M."/>
            <person name="Deiros D.R."/>
            <person name="Dinh H."/>
            <person name="Forbes L."/>
            <person name="Fowler G."/>
            <person name="Francisco L."/>
            <person name="Fu Q."/>
            <person name="Gubbala S."/>
            <person name="Hale W."/>
            <person name="Han Y."/>
            <person name="Hemphill L."/>
            <person name="Highlander S.K."/>
            <person name="Hirani K."/>
            <person name="Hogues M."/>
            <person name="Jackson L."/>
            <person name="Jakkamsetti A."/>
            <person name="Javaid M."/>
            <person name="Jiang H."/>
            <person name="Korchina V."/>
            <person name="Kovar C."/>
            <person name="Lara F."/>
            <person name="Lee S."/>
            <person name="Mata R."/>
            <person name="Mathew T."/>
            <person name="Moen C."/>
            <person name="Morales K."/>
            <person name="Munidasa M."/>
            <person name="Nazareth L."/>
            <person name="Ngo R."/>
            <person name="Nguyen L."/>
            <person name="Okwuonu G."/>
            <person name="Ongeri F."/>
            <person name="Patil S."/>
            <person name="Petrosino J."/>
            <person name="Pham C."/>
            <person name="Pham P."/>
            <person name="Pu L.-L."/>
            <person name="Puazo M."/>
            <person name="Raj R."/>
            <person name="Reid J."/>
            <person name="Rouhana J."/>
            <person name="Saada N."/>
            <person name="Shang Y."/>
            <person name="Simmons D."/>
            <person name="Thornton R."/>
            <person name="Warren J."/>
            <person name="Weissenberger G."/>
            <person name="Zhang J."/>
            <person name="Zhang L."/>
            <person name="Zhou C."/>
            <person name="Zhu D."/>
            <person name="Muzny D."/>
            <person name="Worley K."/>
            <person name="Gibbs R."/>
        </authorList>
    </citation>
    <scope>NUCLEOTIDE SEQUENCE [LARGE SCALE GENOMIC DNA]</scope>
    <source>
        <strain evidence="11 12">DSM 15436</strain>
    </source>
</reference>
<gene>
    <name evidence="11" type="ORF">HMPREF0044_0152</name>
</gene>
<dbReference type="InterPro" id="IPR001948">
    <property type="entry name" value="Peptidase_M18"/>
</dbReference>
<dbReference type="GO" id="GO:0004177">
    <property type="term" value="F:aminopeptidase activity"/>
    <property type="evidence" value="ECO:0007669"/>
    <property type="project" value="UniProtKB-KW"/>
</dbReference>
<dbReference type="Gene3D" id="3.40.630.10">
    <property type="entry name" value="Zn peptidases"/>
    <property type="match status" value="1"/>
</dbReference>
<dbReference type="Gene3D" id="2.30.250.10">
    <property type="entry name" value="Aminopeptidase i, Domain 2"/>
    <property type="match status" value="1"/>
</dbReference>
<dbReference type="GO" id="GO:0008270">
    <property type="term" value="F:zinc ion binding"/>
    <property type="evidence" value="ECO:0007669"/>
    <property type="project" value="InterPro"/>
</dbReference>
<dbReference type="GO" id="GO:0006508">
    <property type="term" value="P:proteolysis"/>
    <property type="evidence" value="ECO:0007669"/>
    <property type="project" value="UniProtKB-KW"/>
</dbReference>
<evidence type="ECO:0000256" key="5">
    <source>
        <dbReference type="ARBA" id="ARBA00022723"/>
    </source>
</evidence>
<evidence type="ECO:0000256" key="10">
    <source>
        <dbReference type="RuleBase" id="RU004387"/>
    </source>
</evidence>
<accession>C0VYB2</accession>
<evidence type="ECO:0000256" key="1">
    <source>
        <dbReference type="ARBA" id="ARBA00001947"/>
    </source>
</evidence>
<dbReference type="Pfam" id="PF02127">
    <property type="entry name" value="Peptidase_M18"/>
    <property type="match status" value="1"/>
</dbReference>
<name>C0VYB2_9ACTO</name>
<dbReference type="InterPro" id="IPR023358">
    <property type="entry name" value="Peptidase_M18_dom2"/>
</dbReference>
<dbReference type="SUPFAM" id="SSF53187">
    <property type="entry name" value="Zn-dependent exopeptidases"/>
    <property type="match status" value="1"/>
</dbReference>
<dbReference type="GO" id="GO:0008237">
    <property type="term" value="F:metallopeptidase activity"/>
    <property type="evidence" value="ECO:0007669"/>
    <property type="project" value="UniProtKB-KW"/>
</dbReference>
<evidence type="ECO:0000256" key="6">
    <source>
        <dbReference type="ARBA" id="ARBA00022801"/>
    </source>
</evidence>
<keyword evidence="5 9" id="KW-0479">Metal-binding</keyword>
<keyword evidence="7 9" id="KW-0862">Zinc</keyword>
<evidence type="ECO:0000256" key="4">
    <source>
        <dbReference type="ARBA" id="ARBA00022670"/>
    </source>
</evidence>
<keyword evidence="8 9" id="KW-0482">Metalloprotease</keyword>
<dbReference type="GO" id="GO:0005737">
    <property type="term" value="C:cytoplasm"/>
    <property type="evidence" value="ECO:0007669"/>
    <property type="project" value="UniProtKB-ARBA"/>
</dbReference>